<reference evidence="1 2" key="1">
    <citation type="submission" date="2016-06" db="EMBL/GenBank/DDBJ databases">
        <authorList>
            <person name="Olsen C.W."/>
            <person name="Carey S."/>
            <person name="Hinshaw L."/>
            <person name="Karasin A.I."/>
        </authorList>
    </citation>
    <scope>NUCLEOTIDE SEQUENCE [LARGE SCALE GENOMIC DNA]</scope>
    <source>
        <strain evidence="1 2">LZ-22</strain>
    </source>
</reference>
<evidence type="ECO:0000313" key="1">
    <source>
        <dbReference type="EMBL" id="SDB79882.1"/>
    </source>
</evidence>
<dbReference type="AlphaFoldDB" id="A0A1G6GD05"/>
<accession>A0A1G6GD05</accession>
<organism evidence="1 2">
    <name type="scientific">Raineyella antarctica</name>
    <dbReference type="NCBI Taxonomy" id="1577474"/>
    <lineage>
        <taxon>Bacteria</taxon>
        <taxon>Bacillati</taxon>
        <taxon>Actinomycetota</taxon>
        <taxon>Actinomycetes</taxon>
        <taxon>Propionibacteriales</taxon>
        <taxon>Propionibacteriaceae</taxon>
        <taxon>Raineyella</taxon>
    </lineage>
</organism>
<dbReference type="STRING" id="1577474.GA0111570_101153"/>
<keyword evidence="2" id="KW-1185">Reference proteome</keyword>
<dbReference type="GO" id="GO:0016740">
    <property type="term" value="F:transferase activity"/>
    <property type="evidence" value="ECO:0007669"/>
    <property type="project" value="UniProtKB-KW"/>
</dbReference>
<sequence>MGEDWLRYRLAFFWDAAHPSVAAQRDADFTWLVMFDDRCSDAFRQDVEELAADGVFVPIWTHEPFWDDRFASHVAARSTAPYVITTRMDSDDAIAVDFLASVQRQFEHQDLLFVDFVRGLQIDRRGWVYRHDQLSNPFLSLIERRPSDAPPRTVFLASQHPRARRYAPVREVKAPPMWLQVIHDANIANLVNGTRVSPSQANDRFVLDLAYRREVPGLTLVRERAVQRARLARLWGAHPGELLRHLEAGIVRARGTHDLPQNDNARNATDLARRLAARLGRSNVRSS</sequence>
<dbReference type="Pfam" id="PF11316">
    <property type="entry name" value="Rhamno_transf"/>
    <property type="match status" value="1"/>
</dbReference>
<proteinExistence type="predicted"/>
<keyword evidence="1" id="KW-0808">Transferase</keyword>
<dbReference type="EMBL" id="FMYF01000001">
    <property type="protein sequence ID" value="SDB79882.1"/>
    <property type="molecule type" value="Genomic_DNA"/>
</dbReference>
<protein>
    <submittedName>
        <fullName evidence="1">Putative rhamnosyl transferase</fullName>
    </submittedName>
</protein>
<evidence type="ECO:0000313" key="2">
    <source>
        <dbReference type="Proteomes" id="UP000199086"/>
    </source>
</evidence>
<name>A0A1G6GD05_9ACTN</name>
<dbReference type="InterPro" id="IPR021466">
    <property type="entry name" value="Put_rhamnosyl_transferase"/>
</dbReference>
<dbReference type="Proteomes" id="UP000199086">
    <property type="component" value="Unassembled WGS sequence"/>
</dbReference>
<dbReference type="CDD" id="cd00761">
    <property type="entry name" value="Glyco_tranf_GTA_type"/>
    <property type="match status" value="1"/>
</dbReference>
<gene>
    <name evidence="1" type="ORF">GA0111570_101153</name>
</gene>